<evidence type="ECO:0000256" key="3">
    <source>
        <dbReference type="ARBA" id="ARBA00022801"/>
    </source>
</evidence>
<dbReference type="Proteomes" id="UP001562357">
    <property type="component" value="Unassembled WGS sequence"/>
</dbReference>
<feature type="domain" description="Ubiquitin-like protease family profile" evidence="7">
    <location>
        <begin position="892"/>
        <end position="1064"/>
    </location>
</feature>
<proteinExistence type="inferred from homology"/>
<evidence type="ECO:0000256" key="1">
    <source>
        <dbReference type="ARBA" id="ARBA00005234"/>
    </source>
</evidence>
<sequence>MSDSPYGWLFSYSTLPSLAFRRLFRFTQGTLEALSGSPEVGNQDSTSCDVTDSVSEDIGSESPGDFADHDPDASRGSVSATVTKLDTVESIPETLSSQNHESSRDVIGALLVNDSETLGLERCVSHVPPMLTAYSREIRCANRPRNPRSPWLPRFPNLRRRLPLQPREIPPHDLSRRPRSTTFPKQRFLIDTKYPRLSSSDPRRLDIEDSLRYLSDQRTQGHQSPTNSVVLRPLPNNVPLFVEINGIWRKKRRAEDPEVDLVAALHCSQDTNLLSYVTISRSPFTPDSELEYQAKYQQHMFNLQPVSKRITGMMSNILSTFSELGDKLRRYLHNQPYAISETRSYVAVPKFEGLHVATKRRKIASDESDFEWLDRDGLNLLVSRYDHFRDCFHRTCTIVRRCPSRAQMNKLLRPLLPVLADNKDDLKKLHAGEDGYDLSSLYLLLCQRMVAFLDTVYEIGNFIKVKDKHAKVPRTFEYPISTETLQTVIRTKNFTSTPHLVPVLRRILDVGGHVEDGYPLPIDIIGYVALDMTAVEHNIIIPSYIKPNYFHKKLVDEFLPPGLKTKSFERVPGTYPMVDSQRLKQPDLAKETQIHKSELAPLTSPSTPPPRIRKADSTKTGHLRARFLAAELDQLTPTGFRAKFYSQDATSELIKESYITDFEAKRPLKDHEIRAVRSILKDRKAPKRLTMRRAPKSVRFTESTLTPRQRTHLGLDIPKLLPASEESIRHDFISGTQHAQTDRSEAASPEDIGPQVIKSPGLRRYDLDYKSIFRGTKSTLLQKHDKEDIDPSAAIRKILSLPSIQSLAISDDTKAGIALEKERAAQKAAEEAKKLADERARKEREERLAKSGGLRIPDQPLVSPLSSDWLARAHATLRASASTTLATTGEGVDLRRHDFAKVVPPTEWLNDEIVNGSLNWLDQFVNMAAGIKDTKKSTRKCLAMSSFFFKRLQEQGVTRTQRTLRRYGVDKKNFLKVDTILLPICEHSHWTLIVVRPSKRTIAHMDSMNPRGSQQYIKLGLAWLKDIMEDQFVESEWKVVRHEAPKQTNGYDCGVHTITNGMCVALGLNPIDSYASEDMPGQRLRIASMLLNGGFKGDFDLRLY</sequence>
<evidence type="ECO:0000313" key="9">
    <source>
        <dbReference type="Proteomes" id="UP001562357"/>
    </source>
</evidence>
<organism evidence="8 9">
    <name type="scientific">Epichloe bromicola</name>
    <dbReference type="NCBI Taxonomy" id="79588"/>
    <lineage>
        <taxon>Eukaryota</taxon>
        <taxon>Fungi</taxon>
        <taxon>Dikarya</taxon>
        <taxon>Ascomycota</taxon>
        <taxon>Pezizomycotina</taxon>
        <taxon>Sordariomycetes</taxon>
        <taxon>Hypocreomycetidae</taxon>
        <taxon>Hypocreales</taxon>
        <taxon>Clavicipitaceae</taxon>
        <taxon>Epichloe</taxon>
    </lineage>
</organism>
<evidence type="ECO:0000259" key="7">
    <source>
        <dbReference type="PROSITE" id="PS50600"/>
    </source>
</evidence>
<dbReference type="InterPro" id="IPR038765">
    <property type="entry name" value="Papain-like_cys_pep_sf"/>
</dbReference>
<comment type="similarity">
    <text evidence="1">Belongs to the peptidase C48 family.</text>
</comment>
<reference evidence="9" key="1">
    <citation type="submission" date="2024-06" db="EMBL/GenBank/DDBJ databases">
        <title>Draft Genome Sequences of Epichloe bromicola Strains Isolated from Elymus ciliaris.</title>
        <authorList>
            <consortium name="Epichloe bromicola genome sequencing consortium"/>
            <person name="Miura A."/>
            <person name="Imano S."/>
            <person name="Ashida A."/>
            <person name="Sato I."/>
            <person name="Chiba S."/>
            <person name="Tanaka A."/>
            <person name="Camagna M."/>
            <person name="Takemoto D."/>
        </authorList>
    </citation>
    <scope>NUCLEOTIDE SEQUENCE [LARGE SCALE GENOMIC DNA]</scope>
    <source>
        <strain evidence="9">DP</strain>
    </source>
</reference>
<gene>
    <name evidence="8" type="primary">g1112</name>
    <name evidence="8" type="ORF">EsDP_00001112</name>
</gene>
<keyword evidence="2" id="KW-0645">Protease</keyword>
<comment type="caution">
    <text evidence="8">The sequence shown here is derived from an EMBL/GenBank/DDBJ whole genome shotgun (WGS) entry which is preliminary data.</text>
</comment>
<dbReference type="PROSITE" id="PS50600">
    <property type="entry name" value="ULP_PROTEASE"/>
    <property type="match status" value="1"/>
</dbReference>
<feature type="coiled-coil region" evidence="5">
    <location>
        <begin position="818"/>
        <end position="848"/>
    </location>
</feature>
<evidence type="ECO:0000256" key="5">
    <source>
        <dbReference type="SAM" id="Coils"/>
    </source>
</evidence>
<keyword evidence="9" id="KW-1185">Reference proteome</keyword>
<evidence type="ECO:0000313" key="8">
    <source>
        <dbReference type="EMBL" id="GAB0132683.1"/>
    </source>
</evidence>
<dbReference type="EMBL" id="BAAFGZ010000023">
    <property type="protein sequence ID" value="GAB0132683.1"/>
    <property type="molecule type" value="Genomic_DNA"/>
</dbReference>
<feature type="region of interest" description="Disordered" evidence="6">
    <location>
        <begin position="162"/>
        <end position="182"/>
    </location>
</feature>
<feature type="region of interest" description="Disordered" evidence="6">
    <location>
        <begin position="594"/>
        <end position="618"/>
    </location>
</feature>
<evidence type="ECO:0000256" key="2">
    <source>
        <dbReference type="ARBA" id="ARBA00022670"/>
    </source>
</evidence>
<feature type="region of interest" description="Disordered" evidence="6">
    <location>
        <begin position="34"/>
        <end position="81"/>
    </location>
</feature>
<dbReference type="SUPFAM" id="SSF54001">
    <property type="entry name" value="Cysteine proteinases"/>
    <property type="match status" value="1"/>
</dbReference>
<dbReference type="Pfam" id="PF02902">
    <property type="entry name" value="Peptidase_C48"/>
    <property type="match status" value="1"/>
</dbReference>
<feature type="region of interest" description="Disordered" evidence="6">
    <location>
        <begin position="734"/>
        <end position="758"/>
    </location>
</feature>
<dbReference type="InterPro" id="IPR003653">
    <property type="entry name" value="Peptidase_C48_C"/>
</dbReference>
<dbReference type="PANTHER" id="PTHR12606">
    <property type="entry name" value="SENTRIN/SUMO-SPECIFIC PROTEASE"/>
    <property type="match status" value="1"/>
</dbReference>
<evidence type="ECO:0000256" key="4">
    <source>
        <dbReference type="ARBA" id="ARBA00022807"/>
    </source>
</evidence>
<keyword evidence="3" id="KW-0378">Hydrolase</keyword>
<dbReference type="PANTHER" id="PTHR12606:SF141">
    <property type="entry name" value="GH15225P-RELATED"/>
    <property type="match status" value="1"/>
</dbReference>
<feature type="compositionally biased region" description="Low complexity" evidence="6">
    <location>
        <begin position="44"/>
        <end position="53"/>
    </location>
</feature>
<accession>A0ABQ0CGW6</accession>
<name>A0ABQ0CGW6_9HYPO</name>
<dbReference type="Gene3D" id="3.40.395.10">
    <property type="entry name" value="Adenoviral Proteinase, Chain A"/>
    <property type="match status" value="1"/>
</dbReference>
<protein>
    <recommendedName>
        <fullName evidence="7">Ubiquitin-like protease family profile domain-containing protein</fullName>
    </recommendedName>
</protein>
<evidence type="ECO:0000256" key="6">
    <source>
        <dbReference type="SAM" id="MobiDB-lite"/>
    </source>
</evidence>
<keyword evidence="4" id="KW-0788">Thiol protease</keyword>
<keyword evidence="5" id="KW-0175">Coiled coil</keyword>